<evidence type="ECO:0000256" key="7">
    <source>
        <dbReference type="ARBA" id="ARBA00022781"/>
    </source>
</evidence>
<gene>
    <name evidence="14" type="primary">atp8</name>
</gene>
<evidence type="ECO:0000313" key="14">
    <source>
        <dbReference type="EMBL" id="AOY39945.1"/>
    </source>
</evidence>
<evidence type="ECO:0000256" key="4">
    <source>
        <dbReference type="ARBA" id="ARBA00022448"/>
    </source>
</evidence>
<geneLocation type="mitochondrion" evidence="14"/>
<dbReference type="Pfam" id="PF00895">
    <property type="entry name" value="ATP-synt_8"/>
    <property type="match status" value="1"/>
</dbReference>
<evidence type="ECO:0000256" key="10">
    <source>
        <dbReference type="ARBA" id="ARBA00023128"/>
    </source>
</evidence>
<sequence length="50" mass="6275">MPQMSPLNWIFLFIFFSSLFMLFSIMNYFTPTYKPSPSKYNKMYIYPWKW</sequence>
<organism evidence="14">
    <name type="scientific">Curculionidae sp. BMNH 1040049</name>
    <dbReference type="NCBI Taxonomy" id="1903777"/>
    <lineage>
        <taxon>Eukaryota</taxon>
        <taxon>Metazoa</taxon>
        <taxon>Ecdysozoa</taxon>
        <taxon>Arthropoda</taxon>
        <taxon>Hexapoda</taxon>
        <taxon>Insecta</taxon>
        <taxon>Pterygota</taxon>
        <taxon>Neoptera</taxon>
        <taxon>Endopterygota</taxon>
        <taxon>Coleoptera</taxon>
        <taxon>Polyphaga</taxon>
        <taxon>Cucujiformia</taxon>
        <taxon>Curculionidae</taxon>
    </lineage>
</organism>
<evidence type="ECO:0000256" key="13">
    <source>
        <dbReference type="SAM" id="Phobius"/>
    </source>
</evidence>
<dbReference type="GO" id="GO:0015078">
    <property type="term" value="F:proton transmembrane transporter activity"/>
    <property type="evidence" value="ECO:0007669"/>
    <property type="project" value="InterPro"/>
</dbReference>
<keyword evidence="11 13" id="KW-0472">Membrane</keyword>
<protein>
    <recommendedName>
        <fullName evidence="12">ATP synthase complex subunit 8</fullName>
    </recommendedName>
</protein>
<keyword evidence="4 12" id="KW-0813">Transport</keyword>
<accession>A0A343A5W6</accession>
<proteinExistence type="inferred from homology"/>
<comment type="subunit">
    <text evidence="3">F-type ATPases have 2 components, CF(1) - the catalytic core - and CF(0) - the membrane proton channel.</text>
</comment>
<feature type="transmembrane region" description="Helical" evidence="13">
    <location>
        <begin position="6"/>
        <end position="29"/>
    </location>
</feature>
<name>A0A343A5W6_9CUCU</name>
<evidence type="ECO:0000256" key="1">
    <source>
        <dbReference type="ARBA" id="ARBA00004304"/>
    </source>
</evidence>
<keyword evidence="9 12" id="KW-0406">Ion transport</keyword>
<evidence type="ECO:0000256" key="2">
    <source>
        <dbReference type="ARBA" id="ARBA00008892"/>
    </source>
</evidence>
<keyword evidence="6 12" id="KW-0812">Transmembrane</keyword>
<keyword evidence="10 12" id="KW-0496">Mitochondrion</keyword>
<dbReference type="GO" id="GO:0015986">
    <property type="term" value="P:proton motive force-driven ATP synthesis"/>
    <property type="evidence" value="ECO:0007669"/>
    <property type="project" value="InterPro"/>
</dbReference>
<comment type="similarity">
    <text evidence="2 12">Belongs to the ATPase protein 8 family.</text>
</comment>
<dbReference type="AlphaFoldDB" id="A0A343A5W6"/>
<evidence type="ECO:0000256" key="3">
    <source>
        <dbReference type="ARBA" id="ARBA00011291"/>
    </source>
</evidence>
<keyword evidence="7 12" id="KW-0375">Hydrogen ion transport</keyword>
<evidence type="ECO:0000256" key="6">
    <source>
        <dbReference type="ARBA" id="ARBA00022692"/>
    </source>
</evidence>
<keyword evidence="5 12" id="KW-0138">CF(0)</keyword>
<evidence type="ECO:0000256" key="8">
    <source>
        <dbReference type="ARBA" id="ARBA00022989"/>
    </source>
</evidence>
<dbReference type="GO" id="GO:0045259">
    <property type="term" value="C:proton-transporting ATP synthase complex"/>
    <property type="evidence" value="ECO:0007669"/>
    <property type="project" value="UniProtKB-KW"/>
</dbReference>
<evidence type="ECO:0000256" key="5">
    <source>
        <dbReference type="ARBA" id="ARBA00022547"/>
    </source>
</evidence>
<evidence type="ECO:0000256" key="9">
    <source>
        <dbReference type="ARBA" id="ARBA00023065"/>
    </source>
</evidence>
<comment type="subcellular location">
    <subcellularLocation>
        <location evidence="1 12">Mitochondrion membrane</location>
        <topology evidence="1 12">Single-pass membrane protein</topology>
    </subcellularLocation>
</comment>
<dbReference type="EMBL" id="KX035176">
    <property type="protein sequence ID" value="AOY39945.1"/>
    <property type="molecule type" value="Genomic_DNA"/>
</dbReference>
<evidence type="ECO:0000256" key="12">
    <source>
        <dbReference type="RuleBase" id="RU003661"/>
    </source>
</evidence>
<dbReference type="InterPro" id="IPR001421">
    <property type="entry name" value="ATP8_metazoa"/>
</dbReference>
<evidence type="ECO:0000256" key="11">
    <source>
        <dbReference type="ARBA" id="ARBA00023136"/>
    </source>
</evidence>
<keyword evidence="8 13" id="KW-1133">Transmembrane helix</keyword>
<reference evidence="14" key="1">
    <citation type="submission" date="2016-04" db="EMBL/GenBank/DDBJ databases">
        <title>Mitochondria of Scolytid beetles.</title>
        <authorList>
            <person name="Miller K."/>
            <person name="Linard B."/>
            <person name="Vogler A.P."/>
        </authorList>
    </citation>
    <scope>NUCLEOTIDE SEQUENCE</scope>
</reference>
<dbReference type="GO" id="GO:0031966">
    <property type="term" value="C:mitochondrial membrane"/>
    <property type="evidence" value="ECO:0007669"/>
    <property type="project" value="UniProtKB-SubCell"/>
</dbReference>